<comment type="caution">
    <text evidence="1">The sequence shown here is derived from an EMBL/GenBank/DDBJ whole genome shotgun (WGS) entry which is preliminary data.</text>
</comment>
<dbReference type="EMBL" id="LVHG01000060">
    <property type="protein sequence ID" value="OAK60715.1"/>
    <property type="molecule type" value="Genomic_DNA"/>
</dbReference>
<reference evidence="1 2" key="1">
    <citation type="submission" date="2016-03" db="EMBL/GenBank/DDBJ databases">
        <title>Genome sequence of Variovorax paradoxus KB5.</title>
        <authorList>
            <person name="Jeong H."/>
            <person name="Hong C.E."/>
            <person name="Jo S.H."/>
            <person name="Park J.M."/>
        </authorList>
    </citation>
    <scope>NUCLEOTIDE SEQUENCE [LARGE SCALE GENOMIC DNA]</scope>
    <source>
        <strain evidence="1 2">KB5</strain>
    </source>
</reference>
<proteinExistence type="predicted"/>
<evidence type="ECO:0000313" key="1">
    <source>
        <dbReference type="EMBL" id="OAK60715.1"/>
    </source>
</evidence>
<organism evidence="1 2">
    <name type="scientific">Variovorax paradoxus</name>
    <dbReference type="NCBI Taxonomy" id="34073"/>
    <lineage>
        <taxon>Bacteria</taxon>
        <taxon>Pseudomonadati</taxon>
        <taxon>Pseudomonadota</taxon>
        <taxon>Betaproteobacteria</taxon>
        <taxon>Burkholderiales</taxon>
        <taxon>Comamonadaceae</taxon>
        <taxon>Variovorax</taxon>
    </lineage>
</organism>
<protein>
    <submittedName>
        <fullName evidence="1">Uncharacterized protein</fullName>
    </submittedName>
</protein>
<dbReference type="AlphaFoldDB" id="A0AA91DM79"/>
<gene>
    <name evidence="1" type="ORF">A3K87_23305</name>
</gene>
<sequence length="691" mass="70584">MLAACGGGGSGGGATGSGLPLSGLDGGAPQAQASAAPESAQVAKAAKAALAGADARSGTYRVYASNGTQQQLALDFDAGSYTMTDNLGAAESGTFAEDFTEPGTYVFASSRVTTAANTARFRVAADVVVGAFPFQAAYSSPAAYAAQPFVAAREFVSTAALLDGTYNRFSVTRSPGGAQDSTLLAMRLSGSGTVLEICNDAIIYKIDLCPAASKRTYSVAAGADDTWVGTNVANSSDVANFRMARIGGQNVYLAGGVNLAPAVQFMRIGLPDSSSWPATRGVGASTTGSWGSNLIDTANSVRTSTGADGTYGSLTLPVGGTFAQQPEGIRLVNGSGASKYFAMQNGLLSVLVGARNPNTQGYLQLNLIDTGAAPDARNGRYKVYATNGTRQTLALNLDSKRYEMTDESGTLASGSFAEDTAEPGSFVFDSSRITSPVNTARFRLAADTVVGSFPFAVAQVTPASYGVRPFVASRALVKTQAALDGVYNRLGINLTATTGDSSITQIQVANGGTTLYLCNNAAIYRIDTCPSATLLTYTVSPGATVDTWNIVNVANPSDHGSFGIARVGNENVYLSAGIVPATPTTSVFRIGLPERAAWPTVTARGGAANGGWGSTAVDASSYARTRVLPDGTAGTLNATLGSMGIVGPINMRAVGFPNSTFHFSSQSSKLFAMVGARSPATAGALEIGLVD</sequence>
<dbReference type="Proteomes" id="UP000077852">
    <property type="component" value="Unassembled WGS sequence"/>
</dbReference>
<name>A0AA91DM79_VARPD</name>
<evidence type="ECO:0000313" key="2">
    <source>
        <dbReference type="Proteomes" id="UP000077852"/>
    </source>
</evidence>
<accession>A0AA91DM79</accession>